<accession>A0ABQ9XHZ0</accession>
<protein>
    <submittedName>
        <fullName evidence="1">Uncharacterized protein</fullName>
    </submittedName>
</protein>
<dbReference type="EMBL" id="JARBJD010000135">
    <property type="protein sequence ID" value="KAK2950454.1"/>
    <property type="molecule type" value="Genomic_DNA"/>
</dbReference>
<name>A0ABQ9XHZ0_9EUKA</name>
<gene>
    <name evidence="1" type="ORF">BLNAU_14572</name>
</gene>
<sequence>MEKCTTPIPHISPPVSIASDEDRLLTLRHSQPQIHSRKGPDCRSLTSAEPAHVIATAYRQNIDTADLAACHIVSAIAAILAGHPSHRPL</sequence>
<organism evidence="1 2">
    <name type="scientific">Blattamonas nauphoetae</name>
    <dbReference type="NCBI Taxonomy" id="2049346"/>
    <lineage>
        <taxon>Eukaryota</taxon>
        <taxon>Metamonada</taxon>
        <taxon>Preaxostyla</taxon>
        <taxon>Oxymonadida</taxon>
        <taxon>Blattamonas</taxon>
    </lineage>
</organism>
<proteinExistence type="predicted"/>
<dbReference type="Proteomes" id="UP001281761">
    <property type="component" value="Unassembled WGS sequence"/>
</dbReference>
<comment type="caution">
    <text evidence="1">The sequence shown here is derived from an EMBL/GenBank/DDBJ whole genome shotgun (WGS) entry which is preliminary data.</text>
</comment>
<reference evidence="1 2" key="1">
    <citation type="journal article" date="2022" name="bioRxiv">
        <title>Genomics of Preaxostyla Flagellates Illuminates Evolutionary Transitions and the Path Towards Mitochondrial Loss.</title>
        <authorList>
            <person name="Novak L.V.F."/>
            <person name="Treitli S.C."/>
            <person name="Pyrih J."/>
            <person name="Halakuc P."/>
            <person name="Pipaliya S.V."/>
            <person name="Vacek V."/>
            <person name="Brzon O."/>
            <person name="Soukal P."/>
            <person name="Eme L."/>
            <person name="Dacks J.B."/>
            <person name="Karnkowska A."/>
            <person name="Elias M."/>
            <person name="Hampl V."/>
        </authorList>
    </citation>
    <scope>NUCLEOTIDE SEQUENCE [LARGE SCALE GENOMIC DNA]</scope>
    <source>
        <strain evidence="1">NAU3</strain>
        <tissue evidence="1">Gut</tissue>
    </source>
</reference>
<evidence type="ECO:0000313" key="2">
    <source>
        <dbReference type="Proteomes" id="UP001281761"/>
    </source>
</evidence>
<keyword evidence="2" id="KW-1185">Reference proteome</keyword>
<evidence type="ECO:0000313" key="1">
    <source>
        <dbReference type="EMBL" id="KAK2950454.1"/>
    </source>
</evidence>